<protein>
    <recommendedName>
        <fullName evidence="6">Carboxylic ester hydrolase</fullName>
        <ecNumber evidence="6">3.1.1.-</ecNumber>
    </recommendedName>
</protein>
<dbReference type="Gene3D" id="3.40.50.1820">
    <property type="entry name" value="alpha/beta hydrolase"/>
    <property type="match status" value="1"/>
</dbReference>
<name>A0A060TIX5_BLAAD</name>
<dbReference type="ESTHER" id="blaad-a0a060tix5">
    <property type="family name" value="Fungal_carboxylesterase_lipase"/>
</dbReference>
<feature type="signal peptide" evidence="6">
    <location>
        <begin position="1"/>
        <end position="19"/>
    </location>
</feature>
<dbReference type="SUPFAM" id="SSF53474">
    <property type="entry name" value="alpha/beta-Hydrolases"/>
    <property type="match status" value="1"/>
</dbReference>
<gene>
    <name evidence="8" type="ORF">GNLVRS02_ARAD1D41954g</name>
</gene>
<reference evidence="8" key="1">
    <citation type="submission" date="2014-02" db="EMBL/GenBank/DDBJ databases">
        <authorList>
            <person name="Genoscope - CEA"/>
        </authorList>
    </citation>
    <scope>NUCLEOTIDE SEQUENCE</scope>
    <source>
        <strain evidence="8">LS3</strain>
    </source>
</reference>
<reference evidence="8" key="2">
    <citation type="submission" date="2014-06" db="EMBL/GenBank/DDBJ databases">
        <title>The complete genome of Blastobotrys (Arxula) adeninivorans LS3 - a yeast of biotechnological interest.</title>
        <authorList>
            <person name="Kunze G."/>
            <person name="Gaillardin C."/>
            <person name="Czernicka M."/>
            <person name="Durrens P."/>
            <person name="Martin T."/>
            <person name="Boer E."/>
            <person name="Gabaldon T."/>
            <person name="Cruz J."/>
            <person name="Talla E."/>
            <person name="Marck C."/>
            <person name="Goffeau A."/>
            <person name="Barbe V."/>
            <person name="Baret P."/>
            <person name="Baronian K."/>
            <person name="Beier S."/>
            <person name="Bleykasten C."/>
            <person name="Bode R."/>
            <person name="Casaregola S."/>
            <person name="Despons L."/>
            <person name="Fairhead C."/>
            <person name="Giersberg M."/>
            <person name="Gierski P."/>
            <person name="Hahnel U."/>
            <person name="Hartmann A."/>
            <person name="Jankowska D."/>
            <person name="Jubin C."/>
            <person name="Jung P."/>
            <person name="Lafontaine I."/>
            <person name="Leh-Louis V."/>
            <person name="Lemaire M."/>
            <person name="Marcet-Houben M."/>
            <person name="Mascher M."/>
            <person name="Morel G."/>
            <person name="Richard G.-F."/>
            <person name="Riechen J."/>
            <person name="Sacerdot C."/>
            <person name="Sarkar A."/>
            <person name="Savel G."/>
            <person name="Schacherer J."/>
            <person name="Sherman D."/>
            <person name="Straub M.-L."/>
            <person name="Stein N."/>
            <person name="Thierry A."/>
            <person name="Trautwein-Schult A."/>
            <person name="Westhof E."/>
            <person name="Worch S."/>
            <person name="Dujon B."/>
            <person name="Souciet J.-L."/>
            <person name="Wincker P."/>
            <person name="Scholz U."/>
            <person name="Neuveglise N."/>
        </authorList>
    </citation>
    <scope>NUCLEOTIDE SEQUENCE</scope>
    <source>
        <strain evidence="8">LS3</strain>
    </source>
</reference>
<evidence type="ECO:0000256" key="3">
    <source>
        <dbReference type="ARBA" id="ARBA00022801"/>
    </source>
</evidence>
<dbReference type="InterPro" id="IPR050654">
    <property type="entry name" value="AChE-related_enzymes"/>
</dbReference>
<evidence type="ECO:0000259" key="7">
    <source>
        <dbReference type="Pfam" id="PF00135"/>
    </source>
</evidence>
<dbReference type="PANTHER" id="PTHR43918">
    <property type="entry name" value="ACETYLCHOLINESTERASE"/>
    <property type="match status" value="1"/>
</dbReference>
<comment type="catalytic activity">
    <reaction evidence="1">
        <text>a triacylglycerol + H2O = a diacylglycerol + a fatty acid + H(+)</text>
        <dbReference type="Rhea" id="RHEA:12044"/>
        <dbReference type="ChEBI" id="CHEBI:15377"/>
        <dbReference type="ChEBI" id="CHEBI:15378"/>
        <dbReference type="ChEBI" id="CHEBI:17855"/>
        <dbReference type="ChEBI" id="CHEBI:18035"/>
        <dbReference type="ChEBI" id="CHEBI:28868"/>
        <dbReference type="EC" id="3.1.1.3"/>
    </reaction>
</comment>
<dbReference type="PhylomeDB" id="A0A060TIX5"/>
<evidence type="ECO:0000256" key="1">
    <source>
        <dbReference type="ARBA" id="ARBA00001024"/>
    </source>
</evidence>
<keyword evidence="5" id="KW-0443">Lipid metabolism</keyword>
<dbReference type="Pfam" id="PF00135">
    <property type="entry name" value="COesterase"/>
    <property type="match status" value="1"/>
</dbReference>
<keyword evidence="4" id="KW-0442">Lipid degradation</keyword>
<keyword evidence="3 6" id="KW-0378">Hydrolase</keyword>
<feature type="chain" id="PRO_5005102549" description="Carboxylic ester hydrolase" evidence="6">
    <location>
        <begin position="20"/>
        <end position="555"/>
    </location>
</feature>
<dbReference type="AlphaFoldDB" id="A0A060TIX5"/>
<evidence type="ECO:0000313" key="8">
    <source>
        <dbReference type="EMBL" id="CDP38762.1"/>
    </source>
</evidence>
<dbReference type="GO" id="GO:0016042">
    <property type="term" value="P:lipid catabolic process"/>
    <property type="evidence" value="ECO:0007669"/>
    <property type="project" value="UniProtKB-KW"/>
</dbReference>
<evidence type="ECO:0000256" key="5">
    <source>
        <dbReference type="ARBA" id="ARBA00023098"/>
    </source>
</evidence>
<organism evidence="8">
    <name type="scientific">Blastobotrys adeninivorans</name>
    <name type="common">Yeast</name>
    <name type="synonym">Arxula adeninivorans</name>
    <dbReference type="NCBI Taxonomy" id="409370"/>
    <lineage>
        <taxon>Eukaryota</taxon>
        <taxon>Fungi</taxon>
        <taxon>Dikarya</taxon>
        <taxon>Ascomycota</taxon>
        <taxon>Saccharomycotina</taxon>
        <taxon>Dipodascomycetes</taxon>
        <taxon>Dipodascales</taxon>
        <taxon>Trichomonascaceae</taxon>
        <taxon>Blastobotrys</taxon>
    </lineage>
</organism>
<accession>A0A060TIX5</accession>
<dbReference type="InterPro" id="IPR019826">
    <property type="entry name" value="Carboxylesterase_B_AS"/>
</dbReference>
<dbReference type="EMBL" id="HG937694">
    <property type="protein sequence ID" value="CDP38762.1"/>
    <property type="molecule type" value="Genomic_DNA"/>
</dbReference>
<evidence type="ECO:0000256" key="6">
    <source>
        <dbReference type="RuleBase" id="RU361235"/>
    </source>
</evidence>
<dbReference type="PROSITE" id="PS00122">
    <property type="entry name" value="CARBOXYLESTERASE_B_1"/>
    <property type="match status" value="1"/>
</dbReference>
<dbReference type="PANTHER" id="PTHR43918:SF4">
    <property type="entry name" value="CARBOXYLIC ESTER HYDROLASE"/>
    <property type="match status" value="1"/>
</dbReference>
<sequence length="555" mass="60598">MKLKICATIGACLAAEAVAENPSVSIKNGTLVGKHIESFDQDAFLGIPYAHPPVGDLRFSPPQSVNFTWDQRDATRYGNSCYYVANNADNIGLPLSEDCLTINVVRPSTQSNSDEKLPVAVWIHGGGFNWGASARELYNLSYPLQQAVEAGTPVIGVSFNYRTNGFGFLSSDEVKTVGGLNAGLKDQRLALRWIKENIEAFGGDPSKVTIWGESAGSMSVAYHLVAHGGKDENLFHQGIMESGSTGTTTFASEEVNQDTYDYIANLAGCGDATDSLGCLRQVDSKKLVNIFNVTYYNQSVPFHPTKDGDFFTDLPDVLLSQGKFVRVPLIVGNNLDEGTSFGFGNINTTKELKSAISKSYPQASHKTIEKLIKLYPDDPAQGCPFGTGDQFSNSTFGLQYKRGNAIGGDIAMVGPRRKMSQIMANYTDVYAYNWNVSDYGVPASSGATHFMEVVYVFDNPTSLSGTGTAPMGPDADGSKKRLGDLTSRFWMSFVANGDPNKATMNSDFKQWPKYADSKEVYYFHLDSSYPQPDNYRQEAIDFINYGAGTEFQTYN</sequence>
<feature type="domain" description="Carboxylesterase type B" evidence="7">
    <location>
        <begin position="21"/>
        <end position="542"/>
    </location>
</feature>
<dbReference type="GO" id="GO:0004806">
    <property type="term" value="F:triacylglycerol lipase activity"/>
    <property type="evidence" value="ECO:0007669"/>
    <property type="project" value="UniProtKB-EC"/>
</dbReference>
<dbReference type="EC" id="3.1.1.-" evidence="6"/>
<evidence type="ECO:0000256" key="2">
    <source>
        <dbReference type="ARBA" id="ARBA00005964"/>
    </source>
</evidence>
<evidence type="ECO:0000256" key="4">
    <source>
        <dbReference type="ARBA" id="ARBA00022963"/>
    </source>
</evidence>
<keyword evidence="6" id="KW-0732">Signal</keyword>
<dbReference type="PROSITE" id="PS00941">
    <property type="entry name" value="CARBOXYLESTERASE_B_2"/>
    <property type="match status" value="1"/>
</dbReference>
<proteinExistence type="inferred from homology"/>
<comment type="similarity">
    <text evidence="2 6">Belongs to the type-B carboxylesterase/lipase family.</text>
</comment>
<dbReference type="InterPro" id="IPR029058">
    <property type="entry name" value="AB_hydrolase_fold"/>
</dbReference>
<dbReference type="InterPro" id="IPR019819">
    <property type="entry name" value="Carboxylesterase_B_CS"/>
</dbReference>
<dbReference type="InterPro" id="IPR002018">
    <property type="entry name" value="CarbesteraseB"/>
</dbReference>